<evidence type="ECO:0000313" key="1">
    <source>
        <dbReference type="EMBL" id="GJT02078.1"/>
    </source>
</evidence>
<reference evidence="1" key="2">
    <citation type="submission" date="2022-01" db="EMBL/GenBank/DDBJ databases">
        <authorList>
            <person name="Yamashiro T."/>
            <person name="Shiraishi A."/>
            <person name="Satake H."/>
            <person name="Nakayama K."/>
        </authorList>
    </citation>
    <scope>NUCLEOTIDE SEQUENCE</scope>
</reference>
<dbReference type="EMBL" id="BQNB010012320">
    <property type="protein sequence ID" value="GJT02078.1"/>
    <property type="molecule type" value="Genomic_DNA"/>
</dbReference>
<keyword evidence="2" id="KW-1185">Reference proteome</keyword>
<sequence>MVNTSLKELKRYLTVLDHVFKERTTATTITDGPLRTTSLGVRTFVKDKMNQVLSENERLLAQAIDKDIVKTVVNLSVNASDETVTECQKCLELETELVKKKDFVNKETYDKLCKRLHVSDNLFVANSLNVVKSRANLRKKSKKDSLETHSIGFHSERIIEPTCRTHNILGNACPLTMITTTNEELLETNSS</sequence>
<protein>
    <submittedName>
        <fullName evidence="1">Uncharacterized protein</fullName>
    </submittedName>
</protein>
<proteinExistence type="predicted"/>
<dbReference type="Proteomes" id="UP001151760">
    <property type="component" value="Unassembled WGS sequence"/>
</dbReference>
<organism evidence="1 2">
    <name type="scientific">Tanacetum coccineum</name>
    <dbReference type="NCBI Taxonomy" id="301880"/>
    <lineage>
        <taxon>Eukaryota</taxon>
        <taxon>Viridiplantae</taxon>
        <taxon>Streptophyta</taxon>
        <taxon>Embryophyta</taxon>
        <taxon>Tracheophyta</taxon>
        <taxon>Spermatophyta</taxon>
        <taxon>Magnoliopsida</taxon>
        <taxon>eudicotyledons</taxon>
        <taxon>Gunneridae</taxon>
        <taxon>Pentapetalae</taxon>
        <taxon>asterids</taxon>
        <taxon>campanulids</taxon>
        <taxon>Asterales</taxon>
        <taxon>Asteraceae</taxon>
        <taxon>Asteroideae</taxon>
        <taxon>Anthemideae</taxon>
        <taxon>Anthemidinae</taxon>
        <taxon>Tanacetum</taxon>
    </lineage>
</organism>
<evidence type="ECO:0000313" key="2">
    <source>
        <dbReference type="Proteomes" id="UP001151760"/>
    </source>
</evidence>
<accession>A0ABQ5AIB5</accession>
<reference evidence="1" key="1">
    <citation type="journal article" date="2022" name="Int. J. Mol. Sci.">
        <title>Draft Genome of Tanacetum Coccineum: Genomic Comparison of Closely Related Tanacetum-Family Plants.</title>
        <authorList>
            <person name="Yamashiro T."/>
            <person name="Shiraishi A."/>
            <person name="Nakayama K."/>
            <person name="Satake H."/>
        </authorList>
    </citation>
    <scope>NUCLEOTIDE SEQUENCE</scope>
</reference>
<gene>
    <name evidence="1" type="ORF">Tco_0823247</name>
</gene>
<name>A0ABQ5AIB5_9ASTR</name>
<comment type="caution">
    <text evidence="1">The sequence shown here is derived from an EMBL/GenBank/DDBJ whole genome shotgun (WGS) entry which is preliminary data.</text>
</comment>